<organism evidence="3 4">
    <name type="scientific">Antrodiella citrinella</name>
    <dbReference type="NCBI Taxonomy" id="2447956"/>
    <lineage>
        <taxon>Eukaryota</taxon>
        <taxon>Fungi</taxon>
        <taxon>Dikarya</taxon>
        <taxon>Basidiomycota</taxon>
        <taxon>Agaricomycotina</taxon>
        <taxon>Agaricomycetes</taxon>
        <taxon>Polyporales</taxon>
        <taxon>Steccherinaceae</taxon>
        <taxon>Antrodiella</taxon>
    </lineage>
</organism>
<feature type="compositionally biased region" description="Basic and acidic residues" evidence="1">
    <location>
        <begin position="560"/>
        <end position="570"/>
    </location>
</feature>
<dbReference type="OrthoDB" id="3260303at2759"/>
<feature type="region of interest" description="Disordered" evidence="1">
    <location>
        <begin position="544"/>
        <end position="597"/>
    </location>
</feature>
<dbReference type="EMBL" id="SGPM01000318">
    <property type="protein sequence ID" value="THH26705.1"/>
    <property type="molecule type" value="Genomic_DNA"/>
</dbReference>
<feature type="compositionally biased region" description="Basic and acidic residues" evidence="1">
    <location>
        <begin position="294"/>
        <end position="305"/>
    </location>
</feature>
<gene>
    <name evidence="3" type="ORF">EUX98_g7483</name>
</gene>
<dbReference type="Gene3D" id="3.40.50.880">
    <property type="match status" value="1"/>
</dbReference>
<feature type="compositionally biased region" description="Basic and acidic residues" evidence="1">
    <location>
        <begin position="460"/>
        <end position="494"/>
    </location>
</feature>
<feature type="region of interest" description="Disordered" evidence="1">
    <location>
        <begin position="460"/>
        <end position="497"/>
    </location>
</feature>
<feature type="compositionally biased region" description="Polar residues" evidence="1">
    <location>
        <begin position="574"/>
        <end position="597"/>
    </location>
</feature>
<evidence type="ECO:0000313" key="4">
    <source>
        <dbReference type="Proteomes" id="UP000308730"/>
    </source>
</evidence>
<evidence type="ECO:0000259" key="2">
    <source>
        <dbReference type="Pfam" id="PF01965"/>
    </source>
</evidence>
<dbReference type="Proteomes" id="UP000308730">
    <property type="component" value="Unassembled WGS sequence"/>
</dbReference>
<dbReference type="InterPro" id="IPR002818">
    <property type="entry name" value="DJ-1/PfpI"/>
</dbReference>
<proteinExistence type="predicted"/>
<evidence type="ECO:0000313" key="3">
    <source>
        <dbReference type="EMBL" id="THH26705.1"/>
    </source>
</evidence>
<feature type="region of interest" description="Disordered" evidence="1">
    <location>
        <begin position="265"/>
        <end position="305"/>
    </location>
</feature>
<evidence type="ECO:0000256" key="1">
    <source>
        <dbReference type="SAM" id="MobiDB-lite"/>
    </source>
</evidence>
<name>A0A4S4MLZ7_9APHY</name>
<reference evidence="3 4" key="1">
    <citation type="submission" date="2019-02" db="EMBL/GenBank/DDBJ databases">
        <title>Genome sequencing of the rare red list fungi Antrodiella citrinella (Flaviporus citrinellus).</title>
        <authorList>
            <person name="Buettner E."/>
            <person name="Kellner H."/>
        </authorList>
    </citation>
    <scope>NUCLEOTIDE SEQUENCE [LARGE SCALE GENOMIC DNA]</scope>
    <source>
        <strain evidence="3 4">DSM 108506</strain>
    </source>
</reference>
<feature type="compositionally biased region" description="Basic and acidic residues" evidence="1">
    <location>
        <begin position="333"/>
        <end position="362"/>
    </location>
</feature>
<sequence>MDFQGPMELLGFLSPSRILDETSNPGFGIPAYAITTTYLSPKDGPIKPMSGPLLLSSTTYDSVGPDEQFDILLIPGGYGTRPNVVSPSLIEFVKRQAPGAKYVLSVCTGSWVLAMAGLLKGKRATTNKAVFVKVREATKDEHINWVPKARWVVDGKYWTSSGITAGCVLNVSPVAPAVGTPLDHYLVPSRRAAESSPLPYNSTVTYAGLESQIMSTVGSVNLQSPLSHVSHLAGFDVWNELREAADSPTPLAELLHDPIALRSLIGHRKSRRPSGASTSSREHRDPGTSSSSRPTEKIERKKDKESDASSILTLVLAEEERQAHHLKALLRTTGERLENETRRADQAERRANAAESVAREANSRLSGAETGKHQSELDVARAREEIAKYRAQADVLERDLRRAEVEVQKLERLRSDAEYAANEAKEVGRKAQQTLREWQAREEGREDSWKINVMRRYNDGREDGFEDGRAEGYEAGHAEGYEEGHEAGTSEGRTEGYNAGRLAGFEEGKNVGWQEGFEEGLERGRKEAREEALRAFDKFVASEFEHRPPSFVSDGEPEEDRTQEWVESTRKSLNRSGSHSSQHGNPRNNRQFGYTVD</sequence>
<dbReference type="InterPro" id="IPR029062">
    <property type="entry name" value="Class_I_gatase-like"/>
</dbReference>
<dbReference type="PANTHER" id="PTHR43130">
    <property type="entry name" value="ARAC-FAMILY TRANSCRIPTIONAL REGULATOR"/>
    <property type="match status" value="1"/>
</dbReference>
<dbReference type="InterPro" id="IPR052158">
    <property type="entry name" value="INH-QAR"/>
</dbReference>
<dbReference type="CDD" id="cd03139">
    <property type="entry name" value="GATase1_PfpI_2"/>
    <property type="match status" value="1"/>
</dbReference>
<accession>A0A4S4MLZ7</accession>
<dbReference type="Pfam" id="PF01965">
    <property type="entry name" value="DJ-1_PfpI"/>
    <property type="match status" value="1"/>
</dbReference>
<feature type="region of interest" description="Disordered" evidence="1">
    <location>
        <begin position="330"/>
        <end position="376"/>
    </location>
</feature>
<dbReference type="SUPFAM" id="SSF52317">
    <property type="entry name" value="Class I glutamine amidotransferase-like"/>
    <property type="match status" value="1"/>
</dbReference>
<comment type="caution">
    <text evidence="3">The sequence shown here is derived from an EMBL/GenBank/DDBJ whole genome shotgun (WGS) entry which is preliminary data.</text>
</comment>
<dbReference type="AlphaFoldDB" id="A0A4S4MLZ7"/>
<keyword evidence="4" id="KW-1185">Reference proteome</keyword>
<feature type="domain" description="DJ-1/PfpI" evidence="2">
    <location>
        <begin position="33"/>
        <end position="166"/>
    </location>
</feature>
<dbReference type="PANTHER" id="PTHR43130:SF15">
    <property type="entry name" value="THIJ_PFPI FAMILY PROTEIN (AFU_ORTHOLOGUE AFUA_5G14240)"/>
    <property type="match status" value="1"/>
</dbReference>
<protein>
    <recommendedName>
        <fullName evidence="2">DJ-1/PfpI domain-containing protein</fullName>
    </recommendedName>
</protein>